<feature type="transmembrane region" description="Helical" evidence="1">
    <location>
        <begin position="204"/>
        <end position="233"/>
    </location>
</feature>
<evidence type="ECO:0000256" key="1">
    <source>
        <dbReference type="SAM" id="Phobius"/>
    </source>
</evidence>
<name>A0ABY5DM55_9GAMM</name>
<feature type="transmembrane region" description="Helical" evidence="1">
    <location>
        <begin position="144"/>
        <end position="169"/>
    </location>
</feature>
<proteinExistence type="predicted"/>
<keyword evidence="1" id="KW-0812">Transmembrane</keyword>
<organism evidence="2 3">
    <name type="scientific">Candidatus Comchoanobacter bicostacola</name>
    <dbReference type="NCBI Taxonomy" id="2919598"/>
    <lineage>
        <taxon>Bacteria</taxon>
        <taxon>Pseudomonadati</taxon>
        <taxon>Pseudomonadota</taxon>
        <taxon>Gammaproteobacteria</taxon>
        <taxon>Candidatus Comchoanobacterales</taxon>
        <taxon>Candidatus Comchoanobacteraceae</taxon>
        <taxon>Candidatus Comchoanobacter</taxon>
    </lineage>
</organism>
<dbReference type="Proteomes" id="UP001055955">
    <property type="component" value="Chromosome"/>
</dbReference>
<keyword evidence="3" id="KW-1185">Reference proteome</keyword>
<keyword evidence="1" id="KW-1133">Transmembrane helix</keyword>
<keyword evidence="1" id="KW-0472">Membrane</keyword>
<evidence type="ECO:0000313" key="2">
    <source>
        <dbReference type="EMBL" id="UTC24762.1"/>
    </source>
</evidence>
<evidence type="ECO:0000313" key="3">
    <source>
        <dbReference type="Proteomes" id="UP001055955"/>
    </source>
</evidence>
<reference evidence="2 3" key="1">
    <citation type="journal article" date="2022" name="Nat. Microbiol.">
        <title>The microbiome of a bacterivorous marine choanoflagellate contains a resource-demanding obligate bacterial associate.</title>
        <authorList>
            <person name="Needham D.M."/>
            <person name="Poirier C."/>
            <person name="Bachy C."/>
            <person name="George E.E."/>
            <person name="Wilken S."/>
            <person name="Yung C.C.M."/>
            <person name="Limardo A.J."/>
            <person name="Morando M."/>
            <person name="Sudek L."/>
            <person name="Malmstrom R.R."/>
            <person name="Keeling P.J."/>
            <person name="Santoro A.E."/>
            <person name="Worden A.Z."/>
        </authorList>
    </citation>
    <scope>NUCLEOTIDE SEQUENCE [LARGE SCALE GENOMIC DNA]</scope>
    <source>
        <strain evidence="2 3">Comchoano-1</strain>
    </source>
</reference>
<accession>A0ABY5DM55</accession>
<feature type="transmembrane region" description="Helical" evidence="1">
    <location>
        <begin position="99"/>
        <end position="123"/>
    </location>
</feature>
<gene>
    <name evidence="2" type="ORF">MMH89_01160</name>
</gene>
<dbReference type="RefSeq" id="WP_258568551.1">
    <property type="nucleotide sequence ID" value="NZ_CP092900.1"/>
</dbReference>
<protein>
    <submittedName>
        <fullName evidence="2">Uncharacterized protein</fullName>
    </submittedName>
</protein>
<dbReference type="EMBL" id="CP092900">
    <property type="protein sequence ID" value="UTC24762.1"/>
    <property type="molecule type" value="Genomic_DNA"/>
</dbReference>
<sequence length="313" mass="35637">MSRNWPSLSITTPVFSLAINAHADRPREIHMDKSEYDHFDEKHYFFHIELFGLPILSFSREKRYISEKVCVQHQSITIMGMTLDLSNKEGEKEGRSRSFIVDLTLLALFGVLALYLNQSTLGLGRLFSFAPKIRQLSKFKLKQIPFFLSSTTCMVNIIKSIFAFMHLLIRNIVNYRYNQVTTEDSLRPVKWLKMFGPFVHPNNLSYLVVLLVSYLTPYVFYASIGSLVFLSVFKSLYEGVSLFSLQLIPRYIGLNICSIEVEKPDPVVKLADLSAFVDLSVGLPHLFTSFVLKNSQKVGDVVSNGKDVTLVKG</sequence>